<reference evidence="1" key="2">
    <citation type="journal article" date="2015" name="Data Brief">
        <title>Shoot transcriptome of the giant reed, Arundo donax.</title>
        <authorList>
            <person name="Barrero R.A."/>
            <person name="Guerrero F.D."/>
            <person name="Moolhuijzen P."/>
            <person name="Goolsby J.A."/>
            <person name="Tidwell J."/>
            <person name="Bellgard S.E."/>
            <person name="Bellgard M.I."/>
        </authorList>
    </citation>
    <scope>NUCLEOTIDE SEQUENCE</scope>
    <source>
        <tissue evidence="1">Shoot tissue taken approximately 20 cm above the soil surface</tissue>
    </source>
</reference>
<evidence type="ECO:0000313" key="1">
    <source>
        <dbReference type="EMBL" id="JAE39104.1"/>
    </source>
</evidence>
<sequence>MNFFDVQQMTETMLLNIINLDRI</sequence>
<dbReference type="AlphaFoldDB" id="A0A0A9HTI0"/>
<accession>A0A0A9HTI0</accession>
<organism evidence="1">
    <name type="scientific">Arundo donax</name>
    <name type="common">Giant reed</name>
    <name type="synonym">Donax arundinaceus</name>
    <dbReference type="NCBI Taxonomy" id="35708"/>
    <lineage>
        <taxon>Eukaryota</taxon>
        <taxon>Viridiplantae</taxon>
        <taxon>Streptophyta</taxon>
        <taxon>Embryophyta</taxon>
        <taxon>Tracheophyta</taxon>
        <taxon>Spermatophyta</taxon>
        <taxon>Magnoliopsida</taxon>
        <taxon>Liliopsida</taxon>
        <taxon>Poales</taxon>
        <taxon>Poaceae</taxon>
        <taxon>PACMAD clade</taxon>
        <taxon>Arundinoideae</taxon>
        <taxon>Arundineae</taxon>
        <taxon>Arundo</taxon>
    </lineage>
</organism>
<protein>
    <submittedName>
        <fullName evidence="1">Uncharacterized protein</fullName>
    </submittedName>
</protein>
<reference evidence="1" key="1">
    <citation type="submission" date="2014-09" db="EMBL/GenBank/DDBJ databases">
        <authorList>
            <person name="Magalhaes I.L.F."/>
            <person name="Oliveira U."/>
            <person name="Santos F.R."/>
            <person name="Vidigal T.H.D.A."/>
            <person name="Brescovit A.D."/>
            <person name="Santos A.J."/>
        </authorList>
    </citation>
    <scope>NUCLEOTIDE SEQUENCE</scope>
    <source>
        <tissue evidence="1">Shoot tissue taken approximately 20 cm above the soil surface</tissue>
    </source>
</reference>
<proteinExistence type="predicted"/>
<dbReference type="EMBL" id="GBRH01158792">
    <property type="protein sequence ID" value="JAE39104.1"/>
    <property type="molecule type" value="Transcribed_RNA"/>
</dbReference>
<name>A0A0A9HTI0_ARUDO</name>